<feature type="transmembrane region" description="Helical" evidence="7">
    <location>
        <begin position="233"/>
        <end position="250"/>
    </location>
</feature>
<dbReference type="EC" id="2.3.1.-" evidence="9"/>
<evidence type="ECO:0000313" key="10">
    <source>
        <dbReference type="Proteomes" id="UP001473063"/>
    </source>
</evidence>
<feature type="transmembrane region" description="Helical" evidence="7">
    <location>
        <begin position="200"/>
        <end position="218"/>
    </location>
</feature>
<evidence type="ECO:0000256" key="1">
    <source>
        <dbReference type="ARBA" id="ARBA00004651"/>
    </source>
</evidence>
<name>A0ABV1BFF7_9FIRM</name>
<evidence type="ECO:0000256" key="5">
    <source>
        <dbReference type="ARBA" id="ARBA00022989"/>
    </source>
</evidence>
<organism evidence="9 10">
    <name type="scientific">Blautia aquisgranensis</name>
    <dbReference type="NCBI Taxonomy" id="3133153"/>
    <lineage>
        <taxon>Bacteria</taxon>
        <taxon>Bacillati</taxon>
        <taxon>Bacillota</taxon>
        <taxon>Clostridia</taxon>
        <taxon>Lachnospirales</taxon>
        <taxon>Lachnospiraceae</taxon>
        <taxon>Blautia</taxon>
    </lineage>
</organism>
<keyword evidence="9" id="KW-0808">Transferase</keyword>
<evidence type="ECO:0000256" key="2">
    <source>
        <dbReference type="ARBA" id="ARBA00007400"/>
    </source>
</evidence>
<dbReference type="EMBL" id="JBBMEJ010000011">
    <property type="protein sequence ID" value="MEQ2371355.1"/>
    <property type="molecule type" value="Genomic_DNA"/>
</dbReference>
<comment type="caution">
    <text evidence="9">The sequence shown here is derived from an EMBL/GenBank/DDBJ whole genome shotgun (WGS) entry which is preliminary data.</text>
</comment>
<evidence type="ECO:0000313" key="9">
    <source>
        <dbReference type="EMBL" id="MEQ2371355.1"/>
    </source>
</evidence>
<feature type="transmembrane region" description="Helical" evidence="7">
    <location>
        <begin position="12"/>
        <end position="30"/>
    </location>
</feature>
<keyword evidence="3" id="KW-1003">Cell membrane</keyword>
<feature type="transmembrane region" description="Helical" evidence="7">
    <location>
        <begin position="177"/>
        <end position="194"/>
    </location>
</feature>
<proteinExistence type="inferred from homology"/>
<evidence type="ECO:0000256" key="4">
    <source>
        <dbReference type="ARBA" id="ARBA00022692"/>
    </source>
</evidence>
<evidence type="ECO:0000256" key="3">
    <source>
        <dbReference type="ARBA" id="ARBA00022475"/>
    </source>
</evidence>
<evidence type="ECO:0000256" key="7">
    <source>
        <dbReference type="SAM" id="Phobius"/>
    </source>
</evidence>
<accession>A0ABV1BFF7</accession>
<feature type="transmembrane region" description="Helical" evidence="7">
    <location>
        <begin position="152"/>
        <end position="170"/>
    </location>
</feature>
<comment type="subcellular location">
    <subcellularLocation>
        <location evidence="1">Cell membrane</location>
        <topology evidence="1">Multi-pass membrane protein</topology>
    </subcellularLocation>
</comment>
<evidence type="ECO:0000256" key="6">
    <source>
        <dbReference type="ARBA" id="ARBA00023136"/>
    </source>
</evidence>
<feature type="transmembrane region" description="Helical" evidence="7">
    <location>
        <begin position="50"/>
        <end position="76"/>
    </location>
</feature>
<dbReference type="GO" id="GO:0016746">
    <property type="term" value="F:acyltransferase activity"/>
    <property type="evidence" value="ECO:0007669"/>
    <property type="project" value="UniProtKB-KW"/>
</dbReference>
<keyword evidence="9" id="KW-0012">Acyltransferase</keyword>
<feature type="transmembrane region" description="Helical" evidence="7">
    <location>
        <begin position="97"/>
        <end position="116"/>
    </location>
</feature>
<reference evidence="9 10" key="1">
    <citation type="submission" date="2024-03" db="EMBL/GenBank/DDBJ databases">
        <title>Human intestinal bacterial collection.</title>
        <authorList>
            <person name="Pauvert C."/>
            <person name="Hitch T.C.A."/>
            <person name="Clavel T."/>
        </authorList>
    </citation>
    <scope>NUCLEOTIDE SEQUENCE [LARGE SCALE GENOMIC DNA]</scope>
    <source>
        <strain evidence="9 10">CLA-JM-H16</strain>
    </source>
</reference>
<feature type="domain" description="Acyltransferase 3" evidence="8">
    <location>
        <begin position="14"/>
        <end position="340"/>
    </location>
</feature>
<dbReference type="InterPro" id="IPR002656">
    <property type="entry name" value="Acyl_transf_3_dom"/>
</dbReference>
<gene>
    <name evidence="9" type="ORF">WMO28_10445</name>
</gene>
<dbReference type="PANTHER" id="PTHR40074">
    <property type="entry name" value="O-ACETYLTRANSFERASE WECH"/>
    <property type="match status" value="1"/>
</dbReference>
<dbReference type="PANTHER" id="PTHR40074:SF2">
    <property type="entry name" value="O-ACETYLTRANSFERASE WECH"/>
    <property type="match status" value="1"/>
</dbReference>
<feature type="transmembrane region" description="Helical" evidence="7">
    <location>
        <begin position="317"/>
        <end position="341"/>
    </location>
</feature>
<keyword evidence="6 7" id="KW-0472">Membrane</keyword>
<dbReference type="RefSeq" id="WP_349056947.1">
    <property type="nucleotide sequence ID" value="NZ_JBBMEJ010000011.1"/>
</dbReference>
<sequence>MNKTVRFDKCSSQAMKGIAILMMLMHHMYLSRDRFEGFQVSFAPFAEQTILYLSSTSKICVAIYALISGYGLYLSYKKSHDTPCRWTAKRLIKTMSGFWIIWIIAAIIFQVMFGYVQRVYFTDGNWIKSLAEMGLDFLGLAKLFGTATMNGTWWYMSVAVIFVICVPLIMKNEECMVLILAMLAIIPRMLSLQVMGKTEIYAFLPTFLMGMCVAKYGLYDRWFQIWNHGMKKVVKFLLELVVLYALYKAYGNLPGSIYSEIRWGIFPVIVIAFCSEFITVIPGIRQVFTFIGKHSMNIFLVHTFLRQYFWKEFIYSFGNFAVNVTVLFLISLLISIVLEWLKKITGYNRTVQMVCEKI</sequence>
<dbReference type="Pfam" id="PF01757">
    <property type="entry name" value="Acyl_transf_3"/>
    <property type="match status" value="1"/>
</dbReference>
<keyword evidence="10" id="KW-1185">Reference proteome</keyword>
<protein>
    <submittedName>
        <fullName evidence="9">Acyltransferase</fullName>
        <ecNumber evidence="9">2.3.1.-</ecNumber>
    </submittedName>
</protein>
<comment type="similarity">
    <text evidence="2">Belongs to the acyltransferase 3 family.</text>
</comment>
<dbReference type="Proteomes" id="UP001473063">
    <property type="component" value="Unassembled WGS sequence"/>
</dbReference>
<feature type="transmembrane region" description="Helical" evidence="7">
    <location>
        <begin position="262"/>
        <end position="280"/>
    </location>
</feature>
<keyword evidence="4 7" id="KW-0812">Transmembrane</keyword>
<keyword evidence="5 7" id="KW-1133">Transmembrane helix</keyword>
<evidence type="ECO:0000259" key="8">
    <source>
        <dbReference type="Pfam" id="PF01757"/>
    </source>
</evidence>